<sequence length="131" mass="15192">MANDGINSGTSSYTKLSTWAHEDTNLGTQGSNTGKRKHQYIMEHEDSNVDIRRQQLRNIMEHKDTNFGKRRHQLKDIMAHKESNMGTLRQRLSHIMAHEGTNSGTRKHQLKHIMAHRHQRGNKDTNSGKRR</sequence>
<dbReference type="EMBL" id="JBFOLJ010000011">
    <property type="protein sequence ID" value="KAL2493810.1"/>
    <property type="molecule type" value="Genomic_DNA"/>
</dbReference>
<accession>A0ABD1RZD3</accession>
<gene>
    <name evidence="1" type="ORF">Fot_37567</name>
</gene>
<name>A0ABD1RZD3_9LAMI</name>
<proteinExistence type="predicted"/>
<keyword evidence="2" id="KW-1185">Reference proteome</keyword>
<organism evidence="1 2">
    <name type="scientific">Forsythia ovata</name>
    <dbReference type="NCBI Taxonomy" id="205694"/>
    <lineage>
        <taxon>Eukaryota</taxon>
        <taxon>Viridiplantae</taxon>
        <taxon>Streptophyta</taxon>
        <taxon>Embryophyta</taxon>
        <taxon>Tracheophyta</taxon>
        <taxon>Spermatophyta</taxon>
        <taxon>Magnoliopsida</taxon>
        <taxon>eudicotyledons</taxon>
        <taxon>Gunneridae</taxon>
        <taxon>Pentapetalae</taxon>
        <taxon>asterids</taxon>
        <taxon>lamiids</taxon>
        <taxon>Lamiales</taxon>
        <taxon>Oleaceae</taxon>
        <taxon>Forsythieae</taxon>
        <taxon>Forsythia</taxon>
    </lineage>
</organism>
<protein>
    <submittedName>
        <fullName evidence="1">Uncharacterized protein</fullName>
    </submittedName>
</protein>
<evidence type="ECO:0000313" key="2">
    <source>
        <dbReference type="Proteomes" id="UP001604277"/>
    </source>
</evidence>
<evidence type="ECO:0000313" key="1">
    <source>
        <dbReference type="EMBL" id="KAL2493810.1"/>
    </source>
</evidence>
<dbReference type="AlphaFoldDB" id="A0ABD1RZD3"/>
<dbReference type="Proteomes" id="UP001604277">
    <property type="component" value="Unassembled WGS sequence"/>
</dbReference>
<comment type="caution">
    <text evidence="1">The sequence shown here is derived from an EMBL/GenBank/DDBJ whole genome shotgun (WGS) entry which is preliminary data.</text>
</comment>
<reference evidence="2" key="1">
    <citation type="submission" date="2024-07" db="EMBL/GenBank/DDBJ databases">
        <title>Two chromosome-level genome assemblies of Korean endemic species Abeliophyllum distichum and Forsythia ovata (Oleaceae).</title>
        <authorList>
            <person name="Jang H."/>
        </authorList>
    </citation>
    <scope>NUCLEOTIDE SEQUENCE [LARGE SCALE GENOMIC DNA]</scope>
</reference>